<dbReference type="EMBL" id="PQGE01000002">
    <property type="protein sequence ID" value="POP47270.1"/>
    <property type="molecule type" value="Genomic_DNA"/>
</dbReference>
<proteinExistence type="predicted"/>
<evidence type="ECO:0000313" key="4">
    <source>
        <dbReference type="Proteomes" id="UP000237073"/>
    </source>
</evidence>
<reference evidence="4 5" key="1">
    <citation type="submission" date="2018-01" db="EMBL/GenBank/DDBJ databases">
        <title>Superficieibacter electus gen. nov., sp. nov., an extended-spectrum beta-lactamase possessing member of the Enterobacteriaceae family, isolated from intensive care unit surfaces.</title>
        <authorList>
            <person name="Potter R.F."/>
            <person name="D'Souza A.W."/>
        </authorList>
    </citation>
    <scope>NUCLEOTIDE SEQUENCE [LARGE SCALE GENOMIC DNA]</scope>
    <source>
        <strain evidence="3 5">BP-1</strain>
        <strain evidence="2 4">BP-2</strain>
    </source>
</reference>
<accession>A0A2P5GU76</accession>
<protein>
    <submittedName>
        <fullName evidence="3">Uncharacterized protein</fullName>
    </submittedName>
</protein>
<dbReference type="AlphaFoldDB" id="A0A2P5GU76"/>
<evidence type="ECO:0000313" key="3">
    <source>
        <dbReference type="EMBL" id="POP50117.1"/>
    </source>
</evidence>
<dbReference type="Proteomes" id="UP000247005">
    <property type="component" value="Unassembled WGS sequence"/>
</dbReference>
<keyword evidence="1" id="KW-1133">Transmembrane helix</keyword>
<evidence type="ECO:0000313" key="5">
    <source>
        <dbReference type="Proteomes" id="UP000247005"/>
    </source>
</evidence>
<evidence type="ECO:0000256" key="1">
    <source>
        <dbReference type="SAM" id="Phobius"/>
    </source>
</evidence>
<keyword evidence="1" id="KW-0472">Membrane</keyword>
<evidence type="ECO:0000313" key="2">
    <source>
        <dbReference type="EMBL" id="POP47270.1"/>
    </source>
</evidence>
<sequence>MKIMTTEIAYYHDVIQGFSPFTMLKARQKSQTQHYIGANFLLCCLVEAVVGKPVISMFRVRLLSLPTIVRPSHVFFSSIFRISDKDTGFLSQPNAARGRLYSCTGRGRKVVSNHKQKVDILLQLFHHYIFMGGLLLRRWLRVAMMLSAGEKTLNNKFVVLCNV</sequence>
<keyword evidence="4" id="KW-1185">Reference proteome</keyword>
<name>A0A2P5GU76_9ENTR</name>
<dbReference type="EMBL" id="PQGD01000003">
    <property type="protein sequence ID" value="POP50117.1"/>
    <property type="molecule type" value="Genomic_DNA"/>
</dbReference>
<gene>
    <name evidence="3" type="ORF">CHU32_04855</name>
    <name evidence="2" type="ORF">CHU33_03305</name>
</gene>
<feature type="transmembrane region" description="Helical" evidence="1">
    <location>
        <begin position="35"/>
        <end position="55"/>
    </location>
</feature>
<organism evidence="3 5">
    <name type="scientific">Superficieibacter electus</name>
    <dbReference type="NCBI Taxonomy" id="2022662"/>
    <lineage>
        <taxon>Bacteria</taxon>
        <taxon>Pseudomonadati</taxon>
        <taxon>Pseudomonadota</taxon>
        <taxon>Gammaproteobacteria</taxon>
        <taxon>Enterobacterales</taxon>
        <taxon>Enterobacteriaceae</taxon>
        <taxon>Superficieibacter</taxon>
    </lineage>
</organism>
<keyword evidence="1" id="KW-0812">Transmembrane</keyword>
<comment type="caution">
    <text evidence="3">The sequence shown here is derived from an EMBL/GenBank/DDBJ whole genome shotgun (WGS) entry which is preliminary data.</text>
</comment>
<dbReference type="Proteomes" id="UP000237073">
    <property type="component" value="Unassembled WGS sequence"/>
</dbReference>